<name>W1NIY6_AMBTC</name>
<evidence type="ECO:0000256" key="1">
    <source>
        <dbReference type="SAM" id="MobiDB-lite"/>
    </source>
</evidence>
<proteinExistence type="predicted"/>
<dbReference type="EMBL" id="KI397486">
    <property type="protein sequence ID" value="ERM95488.1"/>
    <property type="molecule type" value="Genomic_DNA"/>
</dbReference>
<dbReference type="Proteomes" id="UP000017836">
    <property type="component" value="Unassembled WGS sequence"/>
</dbReference>
<organism evidence="2 3">
    <name type="scientific">Amborella trichopoda</name>
    <dbReference type="NCBI Taxonomy" id="13333"/>
    <lineage>
        <taxon>Eukaryota</taxon>
        <taxon>Viridiplantae</taxon>
        <taxon>Streptophyta</taxon>
        <taxon>Embryophyta</taxon>
        <taxon>Tracheophyta</taxon>
        <taxon>Spermatophyta</taxon>
        <taxon>Magnoliopsida</taxon>
        <taxon>Amborellales</taxon>
        <taxon>Amborellaceae</taxon>
        <taxon>Amborella</taxon>
    </lineage>
</organism>
<gene>
    <name evidence="2" type="ORF">AMTR_s00008p00267950</name>
</gene>
<evidence type="ECO:0000313" key="2">
    <source>
        <dbReference type="EMBL" id="ERM95488.1"/>
    </source>
</evidence>
<protein>
    <submittedName>
        <fullName evidence="2">Uncharacterized protein</fullName>
    </submittedName>
</protein>
<keyword evidence="3" id="KW-1185">Reference proteome</keyword>
<evidence type="ECO:0000313" key="3">
    <source>
        <dbReference type="Proteomes" id="UP000017836"/>
    </source>
</evidence>
<accession>W1NIY6</accession>
<dbReference type="HOGENOM" id="CLU_1295932_0_0_1"/>
<sequence>MYYDPIMVTGDSIANSYRRSGTSSSHPLRQRTDYGTQPLPGPMVKSFSRQSEDQLIHQSSTSSHQMQYRICAFSDGQVGDLSIGDPPILVAPCPPNREPFAKGSATGSFSACSSRRADRAPLRAIHPSIAQEFLQAIGNPSLRQAANFSAQPNLGPPQPGQQQPDLGMVLSRPIFEPSYQFYNAQPREDPCMALTYLPLHKLTPYIQPVNLPP</sequence>
<feature type="region of interest" description="Disordered" evidence="1">
    <location>
        <begin position="15"/>
        <end position="39"/>
    </location>
</feature>
<dbReference type="AlphaFoldDB" id="W1NIY6"/>
<reference evidence="3" key="1">
    <citation type="journal article" date="2013" name="Science">
        <title>The Amborella genome and the evolution of flowering plants.</title>
        <authorList>
            <consortium name="Amborella Genome Project"/>
        </authorList>
    </citation>
    <scope>NUCLEOTIDE SEQUENCE [LARGE SCALE GENOMIC DNA]</scope>
</reference>
<feature type="compositionally biased region" description="Polar residues" evidence="1">
    <location>
        <begin position="15"/>
        <end position="27"/>
    </location>
</feature>
<dbReference type="Gramene" id="ERM95488">
    <property type="protein sequence ID" value="ERM95488"/>
    <property type="gene ID" value="AMTR_s00008p00267950"/>
</dbReference>